<dbReference type="PROSITE" id="PS51257">
    <property type="entry name" value="PROKAR_LIPOPROTEIN"/>
    <property type="match status" value="1"/>
</dbReference>
<dbReference type="Pfam" id="PF01370">
    <property type="entry name" value="Epimerase"/>
    <property type="match status" value="1"/>
</dbReference>
<evidence type="ECO:0000313" key="2">
    <source>
        <dbReference type="EMBL" id="QXH49082.1"/>
    </source>
</evidence>
<dbReference type="Proteomes" id="UP001046350">
    <property type="component" value="Chromosome"/>
</dbReference>
<accession>A0ABX8MZA2</accession>
<reference evidence="2" key="1">
    <citation type="journal article" date="2021" name="Microorganisms">
        <title>The Ever-Expanding Pseudomonas Genus: Description of 43 New Species and Partition of the Pseudomonas putida Group.</title>
        <authorList>
            <person name="Girard L."/>
            <person name="Lood C."/>
            <person name="Hofte M."/>
            <person name="Vandamme P."/>
            <person name="Rokni-Zadeh H."/>
            <person name="van Noort V."/>
            <person name="Lavigne R."/>
            <person name="De Mot R."/>
        </authorList>
    </citation>
    <scope>NUCLEOTIDE SEQUENCE</scope>
    <source>
        <strain evidence="2">COW40</strain>
    </source>
</reference>
<organism evidence="2 3">
    <name type="scientific">Pseudomonas fakonensis</name>
    <dbReference type="NCBI Taxonomy" id="2842355"/>
    <lineage>
        <taxon>Bacteria</taxon>
        <taxon>Pseudomonadati</taxon>
        <taxon>Pseudomonadota</taxon>
        <taxon>Gammaproteobacteria</taxon>
        <taxon>Pseudomonadales</taxon>
        <taxon>Pseudomonadaceae</taxon>
        <taxon>Pseudomonas</taxon>
    </lineage>
</organism>
<feature type="domain" description="NAD-dependent epimerase/dehydratase" evidence="1">
    <location>
        <begin position="3"/>
        <end position="221"/>
    </location>
</feature>
<keyword evidence="3" id="KW-1185">Reference proteome</keyword>
<name>A0ABX8MZA2_9PSED</name>
<protein>
    <submittedName>
        <fullName evidence="2">NAD(P)-dependent oxidoreductase</fullName>
    </submittedName>
</protein>
<dbReference type="InterPro" id="IPR001509">
    <property type="entry name" value="Epimerase_deHydtase"/>
</dbReference>
<proteinExistence type="predicted"/>
<sequence>MKILVTGGTGFIGRHLVWHLAAQGCQVLFSGRNATAAAEVIAHSPAPVQWLALAHGSAQAAERLAEASQGCAAIVHCAALSSPWGAPQAFRQANLDATAEVIHACKANAVPRLVHLSTPSLYFDFTDRLGIREDQPLPAPVNEYARTKAQAETLLAEAQLPKCVILRPRAVFGPWDQTLMPRLLRVMRRGAIPLMRGGQAQLDLTCVENLVHAVWLALTRPLPRPLCVYNLSNATPMAFADLLQQLATQLHLPLRTRRLPWRLVHGVAHLLELKARLGNGAEPLITRYGAGVLAFSQTLDTRAICRELGYAPVISQAEGIARYAQWWLARQETPDEP</sequence>
<gene>
    <name evidence="2" type="ORF">KSS94_14025</name>
</gene>
<dbReference type="InterPro" id="IPR051783">
    <property type="entry name" value="NAD(P)-dependent_oxidoreduct"/>
</dbReference>
<dbReference type="RefSeq" id="WP_217838706.1">
    <property type="nucleotide sequence ID" value="NZ_CP077076.1"/>
</dbReference>
<evidence type="ECO:0000259" key="1">
    <source>
        <dbReference type="Pfam" id="PF01370"/>
    </source>
</evidence>
<evidence type="ECO:0000313" key="3">
    <source>
        <dbReference type="Proteomes" id="UP001046350"/>
    </source>
</evidence>
<dbReference type="PANTHER" id="PTHR48079:SF6">
    <property type="entry name" value="NAD(P)-BINDING DOMAIN-CONTAINING PROTEIN-RELATED"/>
    <property type="match status" value="1"/>
</dbReference>
<dbReference type="PANTHER" id="PTHR48079">
    <property type="entry name" value="PROTEIN YEEZ"/>
    <property type="match status" value="1"/>
</dbReference>
<dbReference type="EMBL" id="CP077076">
    <property type="protein sequence ID" value="QXH49082.1"/>
    <property type="molecule type" value="Genomic_DNA"/>
</dbReference>